<keyword evidence="3" id="KW-1185">Reference proteome</keyword>
<proteinExistence type="predicted"/>
<protein>
    <recommendedName>
        <fullName evidence="1">DUF4283 domain-containing protein</fullName>
    </recommendedName>
</protein>
<dbReference type="AlphaFoldDB" id="A0ABC8R914"/>
<accession>A0ABC8R914</accession>
<dbReference type="EMBL" id="CAUOFW020000961">
    <property type="protein sequence ID" value="CAK9139434.1"/>
    <property type="molecule type" value="Genomic_DNA"/>
</dbReference>
<sequence>MKKICGLLDATMDEKLQQLWRTFNLTEEGSSSISIINEGDGALGKKGRLCVFGKVLSMKLYNKAACKSIMRMVWNNVKVEIIEAGNNLFLIQFNNVLDKNKILEGLS</sequence>
<reference evidence="2 3" key="1">
    <citation type="submission" date="2024-02" db="EMBL/GenBank/DDBJ databases">
        <authorList>
            <person name="Vignale AGUSTIN F."/>
            <person name="Sosa J E."/>
            <person name="Modenutti C."/>
        </authorList>
    </citation>
    <scope>NUCLEOTIDE SEQUENCE [LARGE SCALE GENOMIC DNA]</scope>
</reference>
<gene>
    <name evidence="2" type="ORF">ILEXP_LOCUS6825</name>
</gene>
<dbReference type="InterPro" id="IPR025558">
    <property type="entry name" value="DUF4283"/>
</dbReference>
<name>A0ABC8R914_9AQUA</name>
<dbReference type="Pfam" id="PF14111">
    <property type="entry name" value="DUF4283"/>
    <property type="match status" value="1"/>
</dbReference>
<dbReference type="Proteomes" id="UP001642360">
    <property type="component" value="Unassembled WGS sequence"/>
</dbReference>
<evidence type="ECO:0000259" key="1">
    <source>
        <dbReference type="Pfam" id="PF14111"/>
    </source>
</evidence>
<feature type="domain" description="DUF4283" evidence="1">
    <location>
        <begin position="48"/>
        <end position="104"/>
    </location>
</feature>
<comment type="caution">
    <text evidence="2">The sequence shown here is derived from an EMBL/GenBank/DDBJ whole genome shotgun (WGS) entry which is preliminary data.</text>
</comment>
<evidence type="ECO:0000313" key="2">
    <source>
        <dbReference type="EMBL" id="CAK9139434.1"/>
    </source>
</evidence>
<organism evidence="2 3">
    <name type="scientific">Ilex paraguariensis</name>
    <name type="common">yerba mate</name>
    <dbReference type="NCBI Taxonomy" id="185542"/>
    <lineage>
        <taxon>Eukaryota</taxon>
        <taxon>Viridiplantae</taxon>
        <taxon>Streptophyta</taxon>
        <taxon>Embryophyta</taxon>
        <taxon>Tracheophyta</taxon>
        <taxon>Spermatophyta</taxon>
        <taxon>Magnoliopsida</taxon>
        <taxon>eudicotyledons</taxon>
        <taxon>Gunneridae</taxon>
        <taxon>Pentapetalae</taxon>
        <taxon>asterids</taxon>
        <taxon>campanulids</taxon>
        <taxon>Aquifoliales</taxon>
        <taxon>Aquifoliaceae</taxon>
        <taxon>Ilex</taxon>
    </lineage>
</organism>
<evidence type="ECO:0000313" key="3">
    <source>
        <dbReference type="Proteomes" id="UP001642360"/>
    </source>
</evidence>